<feature type="domain" description="HTH araC/xylS-type" evidence="4">
    <location>
        <begin position="20"/>
        <end position="118"/>
    </location>
</feature>
<evidence type="ECO:0000313" key="5">
    <source>
        <dbReference type="EMBL" id="MBW7461107.1"/>
    </source>
</evidence>
<feature type="non-terminal residue" evidence="5">
    <location>
        <position position="1"/>
    </location>
</feature>
<keyword evidence="3" id="KW-0804">Transcription</keyword>
<proteinExistence type="predicted"/>
<reference evidence="5 6" key="1">
    <citation type="submission" date="2021-07" db="EMBL/GenBank/DDBJ databases">
        <title>Paenibacillus radiodurans sp. nov., isolated from the southeastern edge of Tengger Desert.</title>
        <authorList>
            <person name="Zhang G."/>
        </authorList>
    </citation>
    <scope>NUCLEOTIDE SEQUENCE [LARGE SCALE GENOMIC DNA]</scope>
    <source>
        <strain evidence="5 6">CCM 7311</strain>
    </source>
</reference>
<dbReference type="PANTHER" id="PTHR43280:SF2">
    <property type="entry name" value="HTH-TYPE TRANSCRIPTIONAL REGULATOR EXSA"/>
    <property type="match status" value="1"/>
</dbReference>
<dbReference type="Pfam" id="PF12833">
    <property type="entry name" value="HTH_18"/>
    <property type="match status" value="1"/>
</dbReference>
<dbReference type="Gene3D" id="1.10.10.60">
    <property type="entry name" value="Homeodomain-like"/>
    <property type="match status" value="2"/>
</dbReference>
<dbReference type="PROSITE" id="PS01124">
    <property type="entry name" value="HTH_ARAC_FAMILY_2"/>
    <property type="match status" value="1"/>
</dbReference>
<dbReference type="Proteomes" id="UP001519887">
    <property type="component" value="Unassembled WGS sequence"/>
</dbReference>
<evidence type="ECO:0000256" key="3">
    <source>
        <dbReference type="ARBA" id="ARBA00023163"/>
    </source>
</evidence>
<dbReference type="EMBL" id="JAHZIK010002693">
    <property type="protein sequence ID" value="MBW7461107.1"/>
    <property type="molecule type" value="Genomic_DNA"/>
</dbReference>
<evidence type="ECO:0000259" key="4">
    <source>
        <dbReference type="PROSITE" id="PS01124"/>
    </source>
</evidence>
<keyword evidence="6" id="KW-1185">Reference proteome</keyword>
<keyword evidence="1" id="KW-0805">Transcription regulation</keyword>
<name>A0ABS7CJK0_9BACL</name>
<organism evidence="5 6">
    <name type="scientific">Paenibacillus sepulcri</name>
    <dbReference type="NCBI Taxonomy" id="359917"/>
    <lineage>
        <taxon>Bacteria</taxon>
        <taxon>Bacillati</taxon>
        <taxon>Bacillota</taxon>
        <taxon>Bacilli</taxon>
        <taxon>Bacillales</taxon>
        <taxon>Paenibacillaceae</taxon>
        <taxon>Paenibacillus</taxon>
    </lineage>
</organism>
<dbReference type="InterPro" id="IPR018062">
    <property type="entry name" value="HTH_AraC-typ_CS"/>
</dbReference>
<evidence type="ECO:0000313" key="6">
    <source>
        <dbReference type="Proteomes" id="UP001519887"/>
    </source>
</evidence>
<dbReference type="PRINTS" id="PR00032">
    <property type="entry name" value="HTHARAC"/>
</dbReference>
<comment type="caution">
    <text evidence="5">The sequence shown here is derived from an EMBL/GenBank/DDBJ whole genome shotgun (WGS) entry which is preliminary data.</text>
</comment>
<protein>
    <submittedName>
        <fullName evidence="5">Helix-turn-helix domain-containing protein</fullName>
    </submittedName>
</protein>
<evidence type="ECO:0000256" key="1">
    <source>
        <dbReference type="ARBA" id="ARBA00023015"/>
    </source>
</evidence>
<dbReference type="PROSITE" id="PS00041">
    <property type="entry name" value="HTH_ARAC_FAMILY_1"/>
    <property type="match status" value="1"/>
</dbReference>
<sequence>AGEAERKQKPMPHAHSAGIQDSLVYIHHHFREPLSLEAAARQARLSPNYFSDCFRKTTGTAFQQYLQSLRLNFAKSLIQSSSLPISEISYISGFNTLTHFEKMFKRKFGDAPRSFRTMAE</sequence>
<dbReference type="InterPro" id="IPR020449">
    <property type="entry name" value="Tscrpt_reg_AraC-type_HTH"/>
</dbReference>
<keyword evidence="2" id="KW-0238">DNA-binding</keyword>
<dbReference type="InterPro" id="IPR009057">
    <property type="entry name" value="Homeodomain-like_sf"/>
</dbReference>
<gene>
    <name evidence="5" type="ORF">K0U00_44345</name>
</gene>
<dbReference type="PANTHER" id="PTHR43280">
    <property type="entry name" value="ARAC-FAMILY TRANSCRIPTIONAL REGULATOR"/>
    <property type="match status" value="1"/>
</dbReference>
<dbReference type="SMART" id="SM00342">
    <property type="entry name" value="HTH_ARAC"/>
    <property type="match status" value="1"/>
</dbReference>
<dbReference type="SUPFAM" id="SSF46689">
    <property type="entry name" value="Homeodomain-like"/>
    <property type="match status" value="2"/>
</dbReference>
<dbReference type="InterPro" id="IPR018060">
    <property type="entry name" value="HTH_AraC"/>
</dbReference>
<evidence type="ECO:0000256" key="2">
    <source>
        <dbReference type="ARBA" id="ARBA00023125"/>
    </source>
</evidence>
<accession>A0ABS7CJK0</accession>